<dbReference type="STRING" id="576137.A0A1L7WZD5"/>
<feature type="compositionally biased region" description="Basic and acidic residues" evidence="4">
    <location>
        <begin position="9"/>
        <end position="19"/>
    </location>
</feature>
<name>A0A1L7WZD5_9HELO</name>
<feature type="region of interest" description="Disordered" evidence="4">
    <location>
        <begin position="635"/>
        <end position="658"/>
    </location>
</feature>
<dbReference type="GO" id="GO:0003723">
    <property type="term" value="F:RNA binding"/>
    <property type="evidence" value="ECO:0007669"/>
    <property type="project" value="InterPro"/>
</dbReference>
<dbReference type="GO" id="GO:0009982">
    <property type="term" value="F:pseudouridine synthase activity"/>
    <property type="evidence" value="ECO:0007669"/>
    <property type="project" value="InterPro"/>
</dbReference>
<dbReference type="InterPro" id="IPR020094">
    <property type="entry name" value="TruA/RsuA/RluB/E/F_N"/>
</dbReference>
<dbReference type="Pfam" id="PF01416">
    <property type="entry name" value="PseudoU_synth_1"/>
    <property type="match status" value="1"/>
</dbReference>
<evidence type="ECO:0000256" key="1">
    <source>
        <dbReference type="ARBA" id="ARBA00009375"/>
    </source>
</evidence>
<dbReference type="GO" id="GO:0005634">
    <property type="term" value="C:nucleus"/>
    <property type="evidence" value="ECO:0007669"/>
    <property type="project" value="TreeGrafter"/>
</dbReference>
<feature type="region of interest" description="Disordered" evidence="4">
    <location>
        <begin position="76"/>
        <end position="103"/>
    </location>
</feature>
<keyword evidence="2" id="KW-0819">tRNA processing</keyword>
<feature type="region of interest" description="Disordered" evidence="4">
    <location>
        <begin position="201"/>
        <end position="273"/>
    </location>
</feature>
<gene>
    <name evidence="6" type="ORF">PAC_08018</name>
</gene>
<reference evidence="6 7" key="1">
    <citation type="submission" date="2016-03" db="EMBL/GenBank/DDBJ databases">
        <authorList>
            <person name="Ploux O."/>
        </authorList>
    </citation>
    <scope>NUCLEOTIDE SEQUENCE [LARGE SCALE GENOMIC DNA]</scope>
    <source>
        <strain evidence="6 7">UAMH 11012</strain>
    </source>
</reference>
<evidence type="ECO:0000259" key="5">
    <source>
        <dbReference type="Pfam" id="PF01416"/>
    </source>
</evidence>
<dbReference type="InterPro" id="IPR020095">
    <property type="entry name" value="PsdUridine_synth_TruA_C"/>
</dbReference>
<keyword evidence="7" id="KW-1185">Reference proteome</keyword>
<protein>
    <submittedName>
        <fullName evidence="6">Related to pseudouridine synthase 3</fullName>
    </submittedName>
</protein>
<dbReference type="Proteomes" id="UP000184330">
    <property type="component" value="Unassembled WGS sequence"/>
</dbReference>
<evidence type="ECO:0000313" key="6">
    <source>
        <dbReference type="EMBL" id="CZR58127.1"/>
    </source>
</evidence>
<dbReference type="GO" id="GO:1990481">
    <property type="term" value="P:mRNA pseudouridine synthesis"/>
    <property type="evidence" value="ECO:0007669"/>
    <property type="project" value="TreeGrafter"/>
</dbReference>
<keyword evidence="3" id="KW-0413">Isomerase</keyword>
<dbReference type="GO" id="GO:0031119">
    <property type="term" value="P:tRNA pseudouridine synthesis"/>
    <property type="evidence" value="ECO:0007669"/>
    <property type="project" value="TreeGrafter"/>
</dbReference>
<proteinExistence type="inferred from homology"/>
<feature type="compositionally biased region" description="Acidic residues" evidence="4">
    <location>
        <begin position="648"/>
        <end position="658"/>
    </location>
</feature>
<dbReference type="HAMAP" id="MF_00171">
    <property type="entry name" value="TruA"/>
    <property type="match status" value="1"/>
</dbReference>
<feature type="region of interest" description="Disordered" evidence="4">
    <location>
        <begin position="1"/>
        <end position="36"/>
    </location>
</feature>
<dbReference type="PANTHER" id="PTHR11142:SF5">
    <property type="entry name" value="TRNA PSEUDOURIDINE(38_39) SYNTHASE"/>
    <property type="match status" value="1"/>
</dbReference>
<feature type="domain" description="Pseudouridine synthase I TruA alpha/beta" evidence="5">
    <location>
        <begin position="377"/>
        <end position="508"/>
    </location>
</feature>
<dbReference type="SUPFAM" id="SSF55120">
    <property type="entry name" value="Pseudouridine synthase"/>
    <property type="match status" value="1"/>
</dbReference>
<dbReference type="EMBL" id="FJOG01000011">
    <property type="protein sequence ID" value="CZR58127.1"/>
    <property type="molecule type" value="Genomic_DNA"/>
</dbReference>
<dbReference type="InterPro" id="IPR020103">
    <property type="entry name" value="PsdUridine_synth_cat_dom_sf"/>
</dbReference>
<dbReference type="PANTHER" id="PTHR11142">
    <property type="entry name" value="PSEUDOURIDYLATE SYNTHASE"/>
    <property type="match status" value="1"/>
</dbReference>
<dbReference type="InterPro" id="IPR020097">
    <property type="entry name" value="PsdUridine_synth_TruA_a/b_dom"/>
</dbReference>
<dbReference type="GO" id="GO:0005737">
    <property type="term" value="C:cytoplasm"/>
    <property type="evidence" value="ECO:0007669"/>
    <property type="project" value="TreeGrafter"/>
</dbReference>
<dbReference type="Gene3D" id="3.30.70.660">
    <property type="entry name" value="Pseudouridine synthase I, catalytic domain, C-terminal subdomain"/>
    <property type="match status" value="1"/>
</dbReference>
<dbReference type="OrthoDB" id="25767at2759"/>
<feature type="compositionally biased region" description="Basic and acidic residues" evidence="4">
    <location>
        <begin position="89"/>
        <end position="103"/>
    </location>
</feature>
<dbReference type="CDD" id="cd02569">
    <property type="entry name" value="PseudoU_synth_ScPus3"/>
    <property type="match status" value="1"/>
</dbReference>
<evidence type="ECO:0000256" key="2">
    <source>
        <dbReference type="ARBA" id="ARBA00022694"/>
    </source>
</evidence>
<accession>A0A1L7WZD5</accession>
<organism evidence="6 7">
    <name type="scientific">Phialocephala subalpina</name>
    <dbReference type="NCBI Taxonomy" id="576137"/>
    <lineage>
        <taxon>Eukaryota</taxon>
        <taxon>Fungi</taxon>
        <taxon>Dikarya</taxon>
        <taxon>Ascomycota</taxon>
        <taxon>Pezizomycotina</taxon>
        <taxon>Leotiomycetes</taxon>
        <taxon>Helotiales</taxon>
        <taxon>Mollisiaceae</taxon>
        <taxon>Phialocephala</taxon>
        <taxon>Phialocephala fortinii species complex</taxon>
    </lineage>
</organism>
<dbReference type="AlphaFoldDB" id="A0A1L7WZD5"/>
<dbReference type="Gene3D" id="3.30.70.580">
    <property type="entry name" value="Pseudouridine synthase I, catalytic domain, N-terminal subdomain"/>
    <property type="match status" value="1"/>
</dbReference>
<comment type="similarity">
    <text evidence="1">Belongs to the tRNA pseudouridine synthase TruA family.</text>
</comment>
<sequence length="658" mass="74423">MSRSRRWRKSTEARKEARAKSMRAKTVNMEASEGENTDYSAWSQDDLIKRVTQLENELKLKNLRYILPRVMGSYSNKDSITPAPTPRPSPEKKSWKKPRSERAFDPSKYSTRLVAFKLAYLGKRYNGFEYHTGNVTPLPTIEEELWKAFNKARLIFPQGAHPLNPGDANWEGCEYSKCGRTDRGVSAFGQVIGIRVRSNRPLGNMKERAKPPKTGNGLDKLLEQSEGPGGVKNDKAPANGADVFNTLPRPNSLEMVSPPLAPSRMQNQEQELESEPLDLEDPDLEAALNFDPIADEIPYCSLLNRLLPPDIRVLAWCPAPPVDFSARFSCRERQYRYFFTQPAFPPIPHHFELGAQSKDGQKSLKDGWLDIDAMREAAKLFEGVHDFRNFCKVDGSKQISNFERRIFFADIVEVEDSTSGLNFVNGSDFLPAGSTAYGNPKVYTFTLHGSAFLWHQVRCMVSLLFLVGQGLEKPSIISELLDAETNPRRPTYEMASDTPLVLWDCVFPHEDDSDRKDVLQWVYLGDEPFKGDTKYGTSALIDDLWKVWRERKIDEMLAGTLIDVVSKQGKPVSELTTGKGSKATKSQKVFDGGDIPRLQGTYTKVMKKPLMETVGVINEKYAVRKGFENSKELKEQGFRRLNKPKQEGEEDVPGDFEK</sequence>
<dbReference type="InterPro" id="IPR041707">
    <property type="entry name" value="Pus3-like"/>
</dbReference>
<evidence type="ECO:0000313" key="7">
    <source>
        <dbReference type="Proteomes" id="UP000184330"/>
    </source>
</evidence>
<dbReference type="InterPro" id="IPR001406">
    <property type="entry name" value="PsdUridine_synth_TruA"/>
</dbReference>
<evidence type="ECO:0000256" key="4">
    <source>
        <dbReference type="SAM" id="MobiDB-lite"/>
    </source>
</evidence>
<evidence type="ECO:0000256" key="3">
    <source>
        <dbReference type="ARBA" id="ARBA00023235"/>
    </source>
</evidence>